<evidence type="ECO:0000256" key="1">
    <source>
        <dbReference type="ARBA" id="ARBA00007699"/>
    </source>
</evidence>
<keyword evidence="6 10" id="KW-0949">S-adenosyl-L-methionine</keyword>
<dbReference type="InterPro" id="IPR027417">
    <property type="entry name" value="P-loop_NTPase"/>
</dbReference>
<feature type="domain" description="OBG-type G" evidence="11">
    <location>
        <begin position="503"/>
        <end position="669"/>
    </location>
</feature>
<dbReference type="GO" id="GO:0042054">
    <property type="term" value="F:histone methyltransferase activity"/>
    <property type="evidence" value="ECO:0007669"/>
    <property type="project" value="TreeGrafter"/>
</dbReference>
<evidence type="ECO:0000259" key="12">
    <source>
        <dbReference type="PROSITE" id="PS51883"/>
    </source>
</evidence>
<dbReference type="Proteomes" id="UP000663828">
    <property type="component" value="Unassembled WGS sequence"/>
</dbReference>
<dbReference type="GO" id="GO:0005525">
    <property type="term" value="F:GTP binding"/>
    <property type="evidence" value="ECO:0007669"/>
    <property type="project" value="UniProtKB-KW"/>
</dbReference>
<accession>A0A816D4V6</accession>
<evidence type="ECO:0000259" key="11">
    <source>
        <dbReference type="PROSITE" id="PS51710"/>
    </source>
</evidence>
<dbReference type="InterPro" id="IPR031167">
    <property type="entry name" value="G_OBG"/>
</dbReference>
<dbReference type="EMBL" id="CAJNOR010008385">
    <property type="protein sequence ID" value="CAF1632510.1"/>
    <property type="molecule type" value="Genomic_DNA"/>
</dbReference>
<dbReference type="Gene3D" id="2.70.210.12">
    <property type="entry name" value="GTP1/OBG domain"/>
    <property type="match status" value="1"/>
</dbReference>
<dbReference type="NCBIfam" id="NF008956">
    <property type="entry name" value="PRK12299.1"/>
    <property type="match status" value="1"/>
</dbReference>
<keyword evidence="3" id="KW-0690">Ribosome biogenesis</keyword>
<keyword evidence="7" id="KW-0547">Nucleotide-binding</keyword>
<dbReference type="InterPro" id="IPR025799">
    <property type="entry name" value="Arg_MeTrfase"/>
</dbReference>
<dbReference type="Gene3D" id="2.70.160.11">
    <property type="entry name" value="Hnrnp arginine n-methyltransferase1"/>
    <property type="match status" value="1"/>
</dbReference>
<dbReference type="GO" id="GO:0035242">
    <property type="term" value="F:protein-arginine omega-N asymmetric methyltransferase activity"/>
    <property type="evidence" value="ECO:0007669"/>
    <property type="project" value="UniProtKB-EC"/>
</dbReference>
<dbReference type="GO" id="GO:0003924">
    <property type="term" value="F:GTPase activity"/>
    <property type="evidence" value="ECO:0007669"/>
    <property type="project" value="InterPro"/>
</dbReference>
<evidence type="ECO:0000313" key="13">
    <source>
        <dbReference type="EMBL" id="CAF1632510.1"/>
    </source>
</evidence>
<dbReference type="PRINTS" id="PR00326">
    <property type="entry name" value="GTP1OBG"/>
</dbReference>
<dbReference type="InterPro" id="IPR006169">
    <property type="entry name" value="GTP1_OBG_dom"/>
</dbReference>
<dbReference type="CDD" id="cd01898">
    <property type="entry name" value="Obg"/>
    <property type="match status" value="1"/>
</dbReference>
<dbReference type="Pfam" id="PF01926">
    <property type="entry name" value="MMR_HSR1"/>
    <property type="match status" value="1"/>
</dbReference>
<dbReference type="PROSITE" id="PS51678">
    <property type="entry name" value="SAM_MT_PRMT"/>
    <property type="match status" value="1"/>
</dbReference>
<dbReference type="PROSITE" id="PS51883">
    <property type="entry name" value="OBG"/>
    <property type="match status" value="1"/>
</dbReference>
<dbReference type="InterPro" id="IPR029063">
    <property type="entry name" value="SAM-dependent_MTases_sf"/>
</dbReference>
<proteinExistence type="inferred from homology"/>
<dbReference type="Gene3D" id="3.40.50.150">
    <property type="entry name" value="Vaccinia Virus protein VP39"/>
    <property type="match status" value="1"/>
</dbReference>
<dbReference type="Pfam" id="PF06325">
    <property type="entry name" value="PrmA"/>
    <property type="match status" value="1"/>
</dbReference>
<dbReference type="GO" id="GO:0005634">
    <property type="term" value="C:nucleus"/>
    <property type="evidence" value="ECO:0007669"/>
    <property type="project" value="TreeGrafter"/>
</dbReference>
<dbReference type="FunFam" id="2.70.160.11:FF:000001">
    <property type="entry name" value="Blast:Protein arginine N-methyltransferase 1"/>
    <property type="match status" value="1"/>
</dbReference>
<dbReference type="SUPFAM" id="SSF53335">
    <property type="entry name" value="S-adenosyl-L-methionine-dependent methyltransferases"/>
    <property type="match status" value="1"/>
</dbReference>
<organism evidence="13 14">
    <name type="scientific">Adineta ricciae</name>
    <name type="common">Rotifer</name>
    <dbReference type="NCBI Taxonomy" id="249248"/>
    <lineage>
        <taxon>Eukaryota</taxon>
        <taxon>Metazoa</taxon>
        <taxon>Spiralia</taxon>
        <taxon>Gnathifera</taxon>
        <taxon>Rotifera</taxon>
        <taxon>Eurotatoria</taxon>
        <taxon>Bdelloidea</taxon>
        <taxon>Adinetida</taxon>
        <taxon>Adinetidae</taxon>
        <taxon>Adineta</taxon>
    </lineage>
</organism>
<dbReference type="GO" id="GO:0000287">
    <property type="term" value="F:magnesium ion binding"/>
    <property type="evidence" value="ECO:0007669"/>
    <property type="project" value="InterPro"/>
</dbReference>
<feature type="domain" description="Obg" evidence="12">
    <location>
        <begin position="347"/>
        <end position="502"/>
    </location>
</feature>
<dbReference type="Pfam" id="PF01018">
    <property type="entry name" value="GTP1_OBG"/>
    <property type="match status" value="1"/>
</dbReference>
<dbReference type="Pfam" id="PF22528">
    <property type="entry name" value="PRMT_C"/>
    <property type="match status" value="1"/>
</dbReference>
<sequence>MLKDEVRTLTYRNAMIYNRHLFKDKVVLDLGCGTGILSMFAAKAGAKRVIGIDMSSIVGYAQEIIASNNLSSVITLIRGKIEEVELPDGITEVDIIVSEWMGYCLLYESMLNSILYARDKWLNKQHGLLFPDKCQIYICGIEDKKYRDEKINWWYNVYGFDMSCIRKVAIKEPLVDSVDNRQVMTTHYMLKEFDLQTVRVEDLAFTANFSLDAIRNDYIHALVAYFTVEFSKCHKYCGFSTGPDAPYTHWKQTLFYFDHDEEDIMLHKGEKISGKLSLRPNPKNDRDLDFDIDFVARGQNTQTKYHGEYQKERTMIRTFVRHLTTKVPFQPKPLAPRKPKASMDFDNEFQDEVEVRLVAGKGGDGRATFSKTFQNEFGGANGGDGGNGAHIIFQASKHVTSLNNIRKLYIADSGAPGEANFKKGTSAEHSIIPVPVGTIVKKMNGKTVCELRKHEQKFIAARGGLGGKGNYYFLSNMNRAPTEYELGANGDKKKYKLELQLIAHFGLLGFPNAGKSSLLRTISRARPIVGDYEFTTRQPQLGSIEYDDFIQIHVADIPGIVPGACKEEQGLGSRFLRHIERCLALLLIIDMSVERPWEQYDLLMNELREYRTDLTQKKITVLGNKMDDADAKLQLEKTRQYIPYPLIPISTVEKINIDKLLFYLRKQYDELITDEWRERI</sequence>
<evidence type="ECO:0000256" key="9">
    <source>
        <dbReference type="ARBA" id="ARBA00049303"/>
    </source>
</evidence>
<dbReference type="InterPro" id="IPR055135">
    <property type="entry name" value="PRMT_dom"/>
</dbReference>
<evidence type="ECO:0000256" key="3">
    <source>
        <dbReference type="ARBA" id="ARBA00022517"/>
    </source>
</evidence>
<dbReference type="FunFam" id="3.40.50.150:FF:000003">
    <property type="entry name" value="Blast:Protein arginine N-methyltransferase 1"/>
    <property type="match status" value="1"/>
</dbReference>
<evidence type="ECO:0000256" key="10">
    <source>
        <dbReference type="PROSITE-ProRule" id="PRU01015"/>
    </source>
</evidence>
<gene>
    <name evidence="13" type="ORF">XAT740_LOCUS51898</name>
</gene>
<dbReference type="EC" id="2.1.1.319" evidence="2"/>
<keyword evidence="5 10" id="KW-0808">Transferase</keyword>
<dbReference type="GO" id="GO:0032259">
    <property type="term" value="P:methylation"/>
    <property type="evidence" value="ECO:0007669"/>
    <property type="project" value="UniProtKB-KW"/>
</dbReference>
<dbReference type="InterPro" id="IPR036726">
    <property type="entry name" value="GTP1_OBG_dom_sf"/>
</dbReference>
<comment type="catalytic activity">
    <reaction evidence="9">
        <text>L-arginyl-[protein] + S-adenosyl-L-methionine = N(omega)-methyl-L-arginyl-[protein] + S-adenosyl-L-homocysteine + H(+)</text>
        <dbReference type="Rhea" id="RHEA:48100"/>
        <dbReference type="Rhea" id="RHEA-COMP:10532"/>
        <dbReference type="Rhea" id="RHEA-COMP:11990"/>
        <dbReference type="ChEBI" id="CHEBI:15378"/>
        <dbReference type="ChEBI" id="CHEBI:29965"/>
        <dbReference type="ChEBI" id="CHEBI:57856"/>
        <dbReference type="ChEBI" id="CHEBI:59789"/>
        <dbReference type="ChEBI" id="CHEBI:65280"/>
    </reaction>
    <physiologicalReaction direction="left-to-right" evidence="9">
        <dbReference type="Rhea" id="RHEA:48101"/>
    </physiologicalReaction>
</comment>
<evidence type="ECO:0000256" key="2">
    <source>
        <dbReference type="ARBA" id="ARBA00011925"/>
    </source>
</evidence>
<comment type="caution">
    <text evidence="13">The sequence shown here is derived from an EMBL/GenBank/DDBJ whole genome shotgun (WGS) entry which is preliminary data.</text>
</comment>
<dbReference type="AlphaFoldDB" id="A0A816D4V6"/>
<evidence type="ECO:0000313" key="14">
    <source>
        <dbReference type="Proteomes" id="UP000663828"/>
    </source>
</evidence>
<evidence type="ECO:0000256" key="6">
    <source>
        <dbReference type="ARBA" id="ARBA00022691"/>
    </source>
</evidence>
<name>A0A816D4V6_ADIRI</name>
<dbReference type="FunFam" id="2.70.210.12:FF:000001">
    <property type="entry name" value="GTPase Obg"/>
    <property type="match status" value="1"/>
</dbReference>
<comment type="similarity">
    <text evidence="1">Belongs to the TRAFAC class OBG-HflX-like GTPase superfamily. OBG GTPase family.</text>
</comment>
<evidence type="ECO:0000256" key="5">
    <source>
        <dbReference type="ARBA" id="ARBA00022679"/>
    </source>
</evidence>
<dbReference type="PANTHER" id="PTHR11006:SF124">
    <property type="entry name" value="ARGININE METHYLTRANSFERASE 1-RELATED"/>
    <property type="match status" value="1"/>
</dbReference>
<evidence type="ECO:0000256" key="7">
    <source>
        <dbReference type="ARBA" id="ARBA00022741"/>
    </source>
</evidence>
<reference evidence="13" key="1">
    <citation type="submission" date="2021-02" db="EMBL/GenBank/DDBJ databases">
        <authorList>
            <person name="Nowell W R."/>
        </authorList>
    </citation>
    <scope>NUCLEOTIDE SEQUENCE</scope>
</reference>
<dbReference type="Gene3D" id="3.40.50.300">
    <property type="entry name" value="P-loop containing nucleotide triphosphate hydrolases"/>
    <property type="match status" value="1"/>
</dbReference>
<protein>
    <recommendedName>
        <fullName evidence="2">type I protein arginine methyltransferase</fullName>
        <ecNumber evidence="2">2.1.1.319</ecNumber>
    </recommendedName>
</protein>
<evidence type="ECO:0000256" key="8">
    <source>
        <dbReference type="ARBA" id="ARBA00023134"/>
    </source>
</evidence>
<dbReference type="SUPFAM" id="SSF82051">
    <property type="entry name" value="Obg GTP-binding protein N-terminal domain"/>
    <property type="match status" value="1"/>
</dbReference>
<dbReference type="InterPro" id="IPR006073">
    <property type="entry name" value="GTP-bd"/>
</dbReference>
<dbReference type="NCBIfam" id="TIGR02729">
    <property type="entry name" value="Obg_CgtA"/>
    <property type="match status" value="1"/>
</dbReference>
<dbReference type="InterPro" id="IPR014100">
    <property type="entry name" value="GTP-bd_Obg/CgtA"/>
</dbReference>
<dbReference type="PROSITE" id="PS51710">
    <property type="entry name" value="G_OBG"/>
    <property type="match status" value="1"/>
</dbReference>
<dbReference type="GO" id="GO:0042254">
    <property type="term" value="P:ribosome biogenesis"/>
    <property type="evidence" value="ECO:0007669"/>
    <property type="project" value="UniProtKB-UniRule"/>
</dbReference>
<dbReference type="SUPFAM" id="SSF52540">
    <property type="entry name" value="P-loop containing nucleoside triphosphate hydrolases"/>
    <property type="match status" value="1"/>
</dbReference>
<evidence type="ECO:0000256" key="4">
    <source>
        <dbReference type="ARBA" id="ARBA00022603"/>
    </source>
</evidence>
<keyword evidence="4 10" id="KW-0489">Methyltransferase</keyword>
<dbReference type="CDD" id="cd02440">
    <property type="entry name" value="AdoMet_MTases"/>
    <property type="match status" value="1"/>
</dbReference>
<dbReference type="PANTHER" id="PTHR11006">
    <property type="entry name" value="PROTEIN ARGININE N-METHYLTRANSFERASE"/>
    <property type="match status" value="1"/>
</dbReference>
<keyword evidence="8" id="KW-0342">GTP-binding</keyword>
<keyword evidence="14" id="KW-1185">Reference proteome</keyword>
<dbReference type="GO" id="GO:0035241">
    <property type="term" value="F:protein-arginine omega-N monomethyltransferase activity"/>
    <property type="evidence" value="ECO:0007669"/>
    <property type="project" value="TreeGrafter"/>
</dbReference>